<evidence type="ECO:0008006" key="4">
    <source>
        <dbReference type="Google" id="ProtNLM"/>
    </source>
</evidence>
<evidence type="ECO:0000313" key="3">
    <source>
        <dbReference type="Proteomes" id="UP000451860"/>
    </source>
</evidence>
<gene>
    <name evidence="2" type="ORF">GB883_08320</name>
</gene>
<keyword evidence="3" id="KW-1185">Reference proteome</keyword>
<proteinExistence type="predicted"/>
<evidence type="ECO:0000256" key="1">
    <source>
        <dbReference type="SAM" id="Phobius"/>
    </source>
</evidence>
<organism evidence="2 3">
    <name type="scientific">Georgenia thermotolerans</name>
    <dbReference type="NCBI Taxonomy" id="527326"/>
    <lineage>
        <taxon>Bacteria</taxon>
        <taxon>Bacillati</taxon>
        <taxon>Actinomycetota</taxon>
        <taxon>Actinomycetes</taxon>
        <taxon>Micrococcales</taxon>
        <taxon>Bogoriellaceae</taxon>
        <taxon>Georgenia</taxon>
    </lineage>
</organism>
<dbReference type="Proteomes" id="UP000451860">
    <property type="component" value="Unassembled WGS sequence"/>
</dbReference>
<keyword evidence="1" id="KW-0472">Membrane</keyword>
<keyword evidence="1" id="KW-1133">Transmembrane helix</keyword>
<sequence length="82" mass="8547">MRAATRFNRSTFGRWLNGPSGRLFRVAAGSAFLVAGLRARGTAAGRAALLWSVFPLSAGTLDVCYISLSLGGPFRGAACRAA</sequence>
<evidence type="ECO:0000313" key="2">
    <source>
        <dbReference type="EMBL" id="KAE8764594.1"/>
    </source>
</evidence>
<accession>A0A7J5UR46</accession>
<dbReference type="OrthoDB" id="3788016at2"/>
<feature type="transmembrane region" description="Helical" evidence="1">
    <location>
        <begin position="49"/>
        <end position="68"/>
    </location>
</feature>
<keyword evidence="1" id="KW-0812">Transmembrane</keyword>
<reference evidence="2 3" key="1">
    <citation type="submission" date="2019-10" db="EMBL/GenBank/DDBJ databases">
        <title>Georgenia wutianyii sp. nov. and Georgenia yuyongxinii sp. nov. isolated from plateau pika (Ochotona curzoniae) in the Qinghai-Tibet plateau of China.</title>
        <authorList>
            <person name="Tian Z."/>
        </authorList>
    </citation>
    <scope>NUCLEOTIDE SEQUENCE [LARGE SCALE GENOMIC DNA]</scope>
    <source>
        <strain evidence="2 3">DSM 21501</strain>
    </source>
</reference>
<dbReference type="AlphaFoldDB" id="A0A7J5UR46"/>
<dbReference type="EMBL" id="WHJE01000028">
    <property type="protein sequence ID" value="KAE8764594.1"/>
    <property type="molecule type" value="Genomic_DNA"/>
</dbReference>
<comment type="caution">
    <text evidence="2">The sequence shown here is derived from an EMBL/GenBank/DDBJ whole genome shotgun (WGS) entry which is preliminary data.</text>
</comment>
<name>A0A7J5UR46_9MICO</name>
<dbReference type="RefSeq" id="WP_152204168.1">
    <property type="nucleotide sequence ID" value="NZ_VUKF01000044.1"/>
</dbReference>
<protein>
    <recommendedName>
        <fullName evidence="4">DUF2892 domain-containing protein</fullName>
    </recommendedName>
</protein>